<reference evidence="1" key="2">
    <citation type="journal article" date="2015" name="Fish Shellfish Immunol.">
        <title>Early steps in the European eel (Anguilla anguilla)-Vibrio vulnificus interaction in the gills: Role of the RtxA13 toxin.</title>
        <authorList>
            <person name="Callol A."/>
            <person name="Pajuelo D."/>
            <person name="Ebbesson L."/>
            <person name="Teles M."/>
            <person name="MacKenzie S."/>
            <person name="Amaro C."/>
        </authorList>
    </citation>
    <scope>NUCLEOTIDE SEQUENCE</scope>
</reference>
<organism evidence="1">
    <name type="scientific">Anguilla anguilla</name>
    <name type="common">European freshwater eel</name>
    <name type="synonym">Muraena anguilla</name>
    <dbReference type="NCBI Taxonomy" id="7936"/>
    <lineage>
        <taxon>Eukaryota</taxon>
        <taxon>Metazoa</taxon>
        <taxon>Chordata</taxon>
        <taxon>Craniata</taxon>
        <taxon>Vertebrata</taxon>
        <taxon>Euteleostomi</taxon>
        <taxon>Actinopterygii</taxon>
        <taxon>Neopterygii</taxon>
        <taxon>Teleostei</taxon>
        <taxon>Anguilliformes</taxon>
        <taxon>Anguillidae</taxon>
        <taxon>Anguilla</taxon>
    </lineage>
</organism>
<sequence>MIIENKSPFICVPP</sequence>
<proteinExistence type="predicted"/>
<protein>
    <submittedName>
        <fullName evidence="1">Uncharacterized protein</fullName>
    </submittedName>
</protein>
<accession>A0A0E9P8M7</accession>
<evidence type="ECO:0000313" key="1">
    <source>
        <dbReference type="EMBL" id="JAH00854.1"/>
    </source>
</evidence>
<reference evidence="1" key="1">
    <citation type="submission" date="2014-11" db="EMBL/GenBank/DDBJ databases">
        <authorList>
            <person name="Amaro Gonzalez C."/>
        </authorList>
    </citation>
    <scope>NUCLEOTIDE SEQUENCE</scope>
</reference>
<name>A0A0E9P8M7_ANGAN</name>
<dbReference type="EMBL" id="GBXM01107723">
    <property type="protein sequence ID" value="JAH00854.1"/>
    <property type="molecule type" value="Transcribed_RNA"/>
</dbReference>